<evidence type="ECO:0000313" key="4">
    <source>
        <dbReference type="Proteomes" id="UP000257200"/>
    </source>
</evidence>
<dbReference type="Gene3D" id="1.10.340.70">
    <property type="match status" value="1"/>
</dbReference>
<accession>A0A3Q1GSS6</accession>
<dbReference type="InterPro" id="IPR001584">
    <property type="entry name" value="Integrase_cat-core"/>
</dbReference>
<dbReference type="GO" id="GO:0015074">
    <property type="term" value="P:DNA integration"/>
    <property type="evidence" value="ECO:0007669"/>
    <property type="project" value="InterPro"/>
</dbReference>
<dbReference type="STRING" id="80966.ENSAPOP00000033821"/>
<dbReference type="GO" id="GO:0003676">
    <property type="term" value="F:nucleic acid binding"/>
    <property type="evidence" value="ECO:0007669"/>
    <property type="project" value="InterPro"/>
</dbReference>
<dbReference type="InParanoid" id="A0A3Q1GSS6"/>
<evidence type="ECO:0000259" key="2">
    <source>
        <dbReference type="PROSITE" id="PS50994"/>
    </source>
</evidence>
<dbReference type="InterPro" id="IPR050951">
    <property type="entry name" value="Retrovirus_Pol_polyprotein"/>
</dbReference>
<organism evidence="3 4">
    <name type="scientific">Acanthochromis polyacanthus</name>
    <name type="common">spiny chromis</name>
    <dbReference type="NCBI Taxonomy" id="80966"/>
    <lineage>
        <taxon>Eukaryota</taxon>
        <taxon>Metazoa</taxon>
        <taxon>Chordata</taxon>
        <taxon>Craniata</taxon>
        <taxon>Vertebrata</taxon>
        <taxon>Euteleostomi</taxon>
        <taxon>Actinopterygii</taxon>
        <taxon>Neopterygii</taxon>
        <taxon>Teleostei</taxon>
        <taxon>Neoteleostei</taxon>
        <taxon>Acanthomorphata</taxon>
        <taxon>Ovalentaria</taxon>
        <taxon>Pomacentridae</taxon>
        <taxon>Acanthochromis</taxon>
    </lineage>
</organism>
<proteinExistence type="predicted"/>
<dbReference type="FunFam" id="1.10.340.70:FF:000001">
    <property type="entry name" value="Retrovirus-related Pol polyprotein from transposon gypsy-like Protein"/>
    <property type="match status" value="1"/>
</dbReference>
<dbReference type="Ensembl" id="ENSAPOT00000028963.1">
    <property type="protein sequence ID" value="ENSAPOP00000033821.1"/>
    <property type="gene ID" value="ENSAPOG00000022565.1"/>
</dbReference>
<dbReference type="Gene3D" id="3.30.420.10">
    <property type="entry name" value="Ribonuclease H-like superfamily/Ribonuclease H"/>
    <property type="match status" value="1"/>
</dbReference>
<dbReference type="InterPro" id="IPR036397">
    <property type="entry name" value="RNaseH_sf"/>
</dbReference>
<dbReference type="GeneTree" id="ENSGT01000000214408"/>
<evidence type="ECO:0000313" key="3">
    <source>
        <dbReference type="Ensembl" id="ENSAPOP00000033821.1"/>
    </source>
</evidence>
<dbReference type="Pfam" id="PF00665">
    <property type="entry name" value="rve"/>
    <property type="match status" value="1"/>
</dbReference>
<dbReference type="FunFam" id="3.30.420.10:FF:000032">
    <property type="entry name" value="Retrovirus-related Pol polyprotein from transposon 297-like Protein"/>
    <property type="match status" value="1"/>
</dbReference>
<dbReference type="PANTHER" id="PTHR37984">
    <property type="entry name" value="PROTEIN CBG26694"/>
    <property type="match status" value="1"/>
</dbReference>
<dbReference type="SUPFAM" id="SSF53098">
    <property type="entry name" value="Ribonuclease H-like"/>
    <property type="match status" value="1"/>
</dbReference>
<keyword evidence="4" id="KW-1185">Reference proteome</keyword>
<reference evidence="3" key="1">
    <citation type="submission" date="2025-08" db="UniProtKB">
        <authorList>
            <consortium name="Ensembl"/>
        </authorList>
    </citation>
    <scope>IDENTIFICATION</scope>
</reference>
<protein>
    <recommendedName>
        <fullName evidence="1">Gypsy retrotransposon integrase-like protein 1</fullName>
    </recommendedName>
</protein>
<reference evidence="3" key="2">
    <citation type="submission" date="2025-09" db="UniProtKB">
        <authorList>
            <consortium name="Ensembl"/>
        </authorList>
    </citation>
    <scope>IDENTIFICATION</scope>
</reference>
<feature type="domain" description="Integrase catalytic" evidence="2">
    <location>
        <begin position="113"/>
        <end position="271"/>
    </location>
</feature>
<dbReference type="AlphaFoldDB" id="A0A3Q1GSS6"/>
<dbReference type="Pfam" id="PF17921">
    <property type="entry name" value="Integrase_H2C2"/>
    <property type="match status" value="1"/>
</dbReference>
<sequence>MDMVKDLTNVNRPGRVVFTTCQGLLYRKSPLRDGGDKYQLVVPKDLVPCFLDYFHDHPLSGHLGRLKTLLRILEVAWWPTIRKDVWAHVKCCRTCQSYKAENQKPVGFMQSTKVEAPWEKLGMDLMGPFPRSKKGNRFLLVIVDYFTKWVEMFPLKDSKAHRITTILKDEIFTRFGVPQELVSDRGPQFTGHEMANLCRSWGVTQKFTTSYHPQANLTERSNRTIKTMIASYVGDQHNNWDKWIREFRFAINAAQHETTGRTPAELALGRTLKGPLERMICTSPSPHQSPYKLLERQKEMTEQVRKRVGVCQARQARYYNTRRRGAQLFPGDQ</sequence>
<name>A0A3Q1GSS6_9TELE</name>
<dbReference type="PANTHER" id="PTHR37984:SF5">
    <property type="entry name" value="PROTEIN NYNRIN-LIKE"/>
    <property type="match status" value="1"/>
</dbReference>
<dbReference type="Proteomes" id="UP000257200">
    <property type="component" value="Unplaced"/>
</dbReference>
<dbReference type="PROSITE" id="PS50994">
    <property type="entry name" value="INTEGRASE"/>
    <property type="match status" value="1"/>
</dbReference>
<dbReference type="InterPro" id="IPR012337">
    <property type="entry name" value="RNaseH-like_sf"/>
</dbReference>
<dbReference type="InterPro" id="IPR041588">
    <property type="entry name" value="Integrase_H2C2"/>
</dbReference>
<evidence type="ECO:0000256" key="1">
    <source>
        <dbReference type="ARBA" id="ARBA00039658"/>
    </source>
</evidence>